<evidence type="ECO:0000256" key="2">
    <source>
        <dbReference type="ARBA" id="ARBA00022741"/>
    </source>
</evidence>
<dbReference type="GO" id="GO:0005524">
    <property type="term" value="F:ATP binding"/>
    <property type="evidence" value="ECO:0007669"/>
    <property type="project" value="UniProtKB-KW"/>
</dbReference>
<dbReference type="Gene3D" id="3.40.1190.10">
    <property type="entry name" value="Mur-like, catalytic domain"/>
    <property type="match status" value="1"/>
</dbReference>
<evidence type="ECO:0000256" key="1">
    <source>
        <dbReference type="ARBA" id="ARBA00022598"/>
    </source>
</evidence>
<evidence type="ECO:0000259" key="5">
    <source>
        <dbReference type="Pfam" id="PF02875"/>
    </source>
</evidence>
<dbReference type="Gene3D" id="3.40.50.720">
    <property type="entry name" value="NAD(P)-binding Rossmann-like Domain"/>
    <property type="match status" value="1"/>
</dbReference>
<sequence>MQRVHFIAIGGAAMHNLAIAISKKENYVVTGSDDEIFEPSYSRLKEHGLLPEKTGWFPEKINKNLSAVILGMHAREDNPELIRAKELKLKIYSFPEYLYQQTRNKTRIVVGGSHGKTSTTAMILYVLKKLKIEADYMVGAQIEGFDNMVKLSYESRIAVFEGDEYLTSPIDLRPKFHLYKPHVAILTGIAWDHINVFPTFENYVEQFRKFVDLMETQGRLIYFKEDPELQKITDNLRRDIVPFPYQTPEHEILNGITYLKTRKGNVPLKIFGEHNLQNLHAARLACKQIGVTEDQFNNAISDFPGASNRMQKICETSNAVAFKDFAHSPSKLKATVHAVRTQYPAKKLVACMELHTFSSLTDAFLPQYAGCMEEADVAFVYFNPEVIKHKGLQPIDPEKVKDAFGGDNLNVYTDSSALQATLKSMQYDNSALLLMTSGNFSGVNLVEFAKELLE</sequence>
<dbReference type="GO" id="GO:0106418">
    <property type="term" value="F:UDP-N-acetylmuramate-L-alanyl-gamma-D-glutamyl-meso-2,6-diaminoheptanedioate ligase activity"/>
    <property type="evidence" value="ECO:0007669"/>
    <property type="project" value="UniProtKB-EC"/>
</dbReference>
<keyword evidence="3" id="KW-0067">ATP-binding</keyword>
<name>A0A644USP6_9ZZZZ</name>
<accession>A0A644USP6</accession>
<gene>
    <name evidence="7" type="primary">mpl_3</name>
    <name evidence="7" type="ORF">SDC9_27753</name>
</gene>
<dbReference type="PANTHER" id="PTHR43445">
    <property type="entry name" value="UDP-N-ACETYLMURAMATE--L-ALANINE LIGASE-RELATED"/>
    <property type="match status" value="1"/>
</dbReference>
<feature type="domain" description="Mur ligase C-terminal" evidence="5">
    <location>
        <begin position="308"/>
        <end position="437"/>
    </location>
</feature>
<dbReference type="Pfam" id="PF01225">
    <property type="entry name" value="Mur_ligase"/>
    <property type="match status" value="1"/>
</dbReference>
<dbReference type="SUPFAM" id="SSF51984">
    <property type="entry name" value="MurCD N-terminal domain"/>
    <property type="match status" value="1"/>
</dbReference>
<keyword evidence="1 7" id="KW-0436">Ligase</keyword>
<dbReference type="InterPro" id="IPR013221">
    <property type="entry name" value="Mur_ligase_cen"/>
</dbReference>
<evidence type="ECO:0000256" key="3">
    <source>
        <dbReference type="ARBA" id="ARBA00022840"/>
    </source>
</evidence>
<dbReference type="AlphaFoldDB" id="A0A644USP6"/>
<feature type="domain" description="Mur ligase central" evidence="6">
    <location>
        <begin position="110"/>
        <end position="285"/>
    </location>
</feature>
<dbReference type="InterPro" id="IPR050061">
    <property type="entry name" value="MurCDEF_pg_biosynth"/>
</dbReference>
<dbReference type="EMBL" id="VSSQ01000155">
    <property type="protein sequence ID" value="MPL81822.1"/>
    <property type="molecule type" value="Genomic_DNA"/>
</dbReference>
<dbReference type="SUPFAM" id="SSF53244">
    <property type="entry name" value="MurD-like peptide ligases, peptide-binding domain"/>
    <property type="match status" value="1"/>
</dbReference>
<dbReference type="Pfam" id="PF08245">
    <property type="entry name" value="Mur_ligase_M"/>
    <property type="match status" value="1"/>
</dbReference>
<dbReference type="InterPro" id="IPR000713">
    <property type="entry name" value="Mur_ligase_N"/>
</dbReference>
<dbReference type="InterPro" id="IPR036615">
    <property type="entry name" value="Mur_ligase_C_dom_sf"/>
</dbReference>
<dbReference type="InterPro" id="IPR036565">
    <property type="entry name" value="Mur-like_cat_sf"/>
</dbReference>
<comment type="caution">
    <text evidence="7">The sequence shown here is derived from an EMBL/GenBank/DDBJ whole genome shotgun (WGS) entry which is preliminary data.</text>
</comment>
<evidence type="ECO:0000259" key="4">
    <source>
        <dbReference type="Pfam" id="PF01225"/>
    </source>
</evidence>
<evidence type="ECO:0000259" key="6">
    <source>
        <dbReference type="Pfam" id="PF08245"/>
    </source>
</evidence>
<dbReference type="SUPFAM" id="SSF53623">
    <property type="entry name" value="MurD-like peptide ligases, catalytic domain"/>
    <property type="match status" value="1"/>
</dbReference>
<dbReference type="EC" id="6.3.2.45" evidence="7"/>
<reference evidence="7" key="1">
    <citation type="submission" date="2019-08" db="EMBL/GenBank/DDBJ databases">
        <authorList>
            <person name="Kucharzyk K."/>
            <person name="Murdoch R.W."/>
            <person name="Higgins S."/>
            <person name="Loffler F."/>
        </authorList>
    </citation>
    <scope>NUCLEOTIDE SEQUENCE</scope>
</reference>
<dbReference type="Pfam" id="PF02875">
    <property type="entry name" value="Mur_ligase_C"/>
    <property type="match status" value="1"/>
</dbReference>
<keyword evidence="2" id="KW-0547">Nucleotide-binding</keyword>
<organism evidence="7">
    <name type="scientific">bioreactor metagenome</name>
    <dbReference type="NCBI Taxonomy" id="1076179"/>
    <lineage>
        <taxon>unclassified sequences</taxon>
        <taxon>metagenomes</taxon>
        <taxon>ecological metagenomes</taxon>
    </lineage>
</organism>
<protein>
    <submittedName>
        <fullName evidence="7">UDP-N-acetylmuramate--L-alanyl-gamma-D-glutamyl-meso-2,6-diaminoheptandioate ligase</fullName>
        <ecNumber evidence="7">6.3.2.45</ecNumber>
    </submittedName>
</protein>
<proteinExistence type="predicted"/>
<feature type="domain" description="Mur ligase N-terminal catalytic" evidence="4">
    <location>
        <begin position="4"/>
        <end position="104"/>
    </location>
</feature>
<dbReference type="PANTHER" id="PTHR43445:SF5">
    <property type="entry name" value="UDP-N-ACETYLMURAMATE--L-ALANYL-GAMMA-D-GLUTAMYL-MESO-2,6-DIAMINOHEPTANDIOATE LIGASE"/>
    <property type="match status" value="1"/>
</dbReference>
<dbReference type="InterPro" id="IPR004101">
    <property type="entry name" value="Mur_ligase_C"/>
</dbReference>
<dbReference type="Gene3D" id="3.90.190.20">
    <property type="entry name" value="Mur ligase, C-terminal domain"/>
    <property type="match status" value="1"/>
</dbReference>
<evidence type="ECO:0000313" key="7">
    <source>
        <dbReference type="EMBL" id="MPL81822.1"/>
    </source>
</evidence>